<evidence type="ECO:0008006" key="3">
    <source>
        <dbReference type="Google" id="ProtNLM"/>
    </source>
</evidence>
<dbReference type="Proteomes" id="UP000275385">
    <property type="component" value="Unassembled WGS sequence"/>
</dbReference>
<gene>
    <name evidence="1" type="ORF">DL546_008920</name>
</gene>
<proteinExistence type="predicted"/>
<dbReference type="InterPro" id="IPR040632">
    <property type="entry name" value="Sulfotransfer_4"/>
</dbReference>
<dbReference type="SUPFAM" id="SSF52540">
    <property type="entry name" value="P-loop containing nucleoside triphosphate hydrolases"/>
    <property type="match status" value="1"/>
</dbReference>
<dbReference type="EMBL" id="QVQW01000002">
    <property type="protein sequence ID" value="RKU49194.1"/>
    <property type="molecule type" value="Genomic_DNA"/>
</dbReference>
<evidence type="ECO:0000313" key="2">
    <source>
        <dbReference type="Proteomes" id="UP000275385"/>
    </source>
</evidence>
<dbReference type="PANTHER" id="PTHR36978:SF4">
    <property type="entry name" value="P-LOOP CONTAINING NUCLEOSIDE TRIPHOSPHATE HYDROLASE PROTEIN"/>
    <property type="match status" value="1"/>
</dbReference>
<comment type="caution">
    <text evidence="1">The sequence shown here is derived from an EMBL/GenBank/DDBJ whole genome shotgun (WGS) entry which is preliminary data.</text>
</comment>
<dbReference type="Gene3D" id="3.40.50.300">
    <property type="entry name" value="P-loop containing nucleotide triphosphate hydrolases"/>
    <property type="match status" value="1"/>
</dbReference>
<dbReference type="PANTHER" id="PTHR36978">
    <property type="entry name" value="P-LOOP CONTAINING NUCLEOTIDE TRIPHOSPHATE HYDROLASE"/>
    <property type="match status" value="1"/>
</dbReference>
<dbReference type="STRING" id="177199.A0A420YMT7"/>
<dbReference type="InterPro" id="IPR027417">
    <property type="entry name" value="P-loop_NTPase"/>
</dbReference>
<keyword evidence="2" id="KW-1185">Reference proteome</keyword>
<evidence type="ECO:0000313" key="1">
    <source>
        <dbReference type="EMBL" id="RKU49194.1"/>
    </source>
</evidence>
<name>A0A420YMT7_9PEZI</name>
<protein>
    <recommendedName>
        <fullName evidence="3">NAD dependent epimerase/dehydratase</fullName>
    </recommendedName>
</protein>
<accession>A0A420YMT7</accession>
<dbReference type="AlphaFoldDB" id="A0A420YMT7"/>
<reference evidence="1 2" key="1">
    <citation type="submission" date="2018-08" db="EMBL/GenBank/DDBJ databases">
        <title>Draft genome of the lignicolous fungus Coniochaeta pulveracea.</title>
        <authorList>
            <person name="Borstlap C.J."/>
            <person name="De Witt R.N."/>
            <person name="Botha A."/>
            <person name="Volschenk H."/>
        </authorList>
    </citation>
    <scope>NUCLEOTIDE SEQUENCE [LARGE SCALE GENOMIC DNA]</scope>
    <source>
        <strain evidence="1 2">CAB683</strain>
    </source>
</reference>
<sequence length="220" mass="25421">MKVLVLGLPRTGTQSLADALTHIGFGPVYHMREVGRNNHQALWIEAIEDKFEGKGRPWGREEFERILAGYEGVADYPPAIFPEELMAAYPEAAVILTVRDEDSWMASMESTLWHLYQSRPADDPSPMNQLSRKYHEHCWGGDLPKYGKEAFRKHNELVREAAKGRKFLEFGVGQGWEKLCEFLGVEVPEGVKWPRSDDWVDYKKMVDKERKEKEGRDKRI</sequence>
<dbReference type="Pfam" id="PF17784">
    <property type="entry name" value="Sulfotransfer_4"/>
    <property type="match status" value="1"/>
</dbReference>
<dbReference type="OrthoDB" id="408152at2759"/>
<organism evidence="1 2">
    <name type="scientific">Coniochaeta pulveracea</name>
    <dbReference type="NCBI Taxonomy" id="177199"/>
    <lineage>
        <taxon>Eukaryota</taxon>
        <taxon>Fungi</taxon>
        <taxon>Dikarya</taxon>
        <taxon>Ascomycota</taxon>
        <taxon>Pezizomycotina</taxon>
        <taxon>Sordariomycetes</taxon>
        <taxon>Sordariomycetidae</taxon>
        <taxon>Coniochaetales</taxon>
        <taxon>Coniochaetaceae</taxon>
        <taxon>Coniochaeta</taxon>
    </lineage>
</organism>